<dbReference type="Proteomes" id="UP000294911">
    <property type="component" value="Unassembled WGS sequence"/>
</dbReference>
<organism evidence="2 3">
    <name type="scientific">Tamaricihabitans halophyticus</name>
    <dbReference type="NCBI Taxonomy" id="1262583"/>
    <lineage>
        <taxon>Bacteria</taxon>
        <taxon>Bacillati</taxon>
        <taxon>Actinomycetota</taxon>
        <taxon>Actinomycetes</taxon>
        <taxon>Pseudonocardiales</taxon>
        <taxon>Pseudonocardiaceae</taxon>
        <taxon>Tamaricihabitans</taxon>
    </lineage>
</organism>
<accession>A0A4R2Q9H4</accession>
<dbReference type="AlphaFoldDB" id="A0A4R2Q9H4"/>
<keyword evidence="3" id="KW-1185">Reference proteome</keyword>
<name>A0A4R2Q9H4_9PSEU</name>
<proteinExistence type="predicted"/>
<comment type="caution">
    <text evidence="2">The sequence shown here is derived from an EMBL/GenBank/DDBJ whole genome shotgun (WGS) entry which is preliminary data.</text>
</comment>
<dbReference type="EMBL" id="SLXQ01000022">
    <property type="protein sequence ID" value="TCP43451.1"/>
    <property type="molecule type" value="Genomic_DNA"/>
</dbReference>
<feature type="region of interest" description="Disordered" evidence="1">
    <location>
        <begin position="66"/>
        <end position="86"/>
    </location>
</feature>
<evidence type="ECO:0000256" key="1">
    <source>
        <dbReference type="SAM" id="MobiDB-lite"/>
    </source>
</evidence>
<gene>
    <name evidence="2" type="ORF">EV191_12265</name>
</gene>
<evidence type="ECO:0000313" key="2">
    <source>
        <dbReference type="EMBL" id="TCP43451.1"/>
    </source>
</evidence>
<evidence type="ECO:0000313" key="3">
    <source>
        <dbReference type="Proteomes" id="UP000294911"/>
    </source>
</evidence>
<sequence>MIQDLHRYFPKDTVRLAVRSPEALRALYVEEHAVVLDHIIRGRAARPHPRLTSDVGGLSAWLGFRGMNRPEPQDPQRSRFGSQLPE</sequence>
<protein>
    <submittedName>
        <fullName evidence="2">Uncharacterized protein</fullName>
    </submittedName>
</protein>
<reference evidence="2 3" key="1">
    <citation type="submission" date="2019-03" db="EMBL/GenBank/DDBJ databases">
        <title>Genomic Encyclopedia of Type Strains, Phase IV (KMG-IV): sequencing the most valuable type-strain genomes for metagenomic binning, comparative biology and taxonomic classification.</title>
        <authorList>
            <person name="Goeker M."/>
        </authorList>
    </citation>
    <scope>NUCLEOTIDE SEQUENCE [LARGE SCALE GENOMIC DNA]</scope>
    <source>
        <strain evidence="2 3">DSM 45765</strain>
    </source>
</reference>